<keyword evidence="1" id="KW-0418">Kinase</keyword>
<dbReference type="Gene3D" id="3.30.565.10">
    <property type="entry name" value="Histidine kinase-like ATPase, C-terminal domain"/>
    <property type="match status" value="1"/>
</dbReference>
<dbReference type="STRING" id="1300350.Z948_1362"/>
<evidence type="ECO:0000313" key="3">
    <source>
        <dbReference type="EMBL" id="KEJ90410.1"/>
    </source>
</evidence>
<dbReference type="InterPro" id="IPR003594">
    <property type="entry name" value="HATPase_dom"/>
</dbReference>
<name>A0A073ILE8_9RHOB</name>
<feature type="domain" description="Histidine kinase/HSP90-like ATPase" evidence="2">
    <location>
        <begin position="33"/>
        <end position="143"/>
    </location>
</feature>
<organism evidence="3 4">
    <name type="scientific">Sulfitobacter donghicola DSW-25 = KCTC 12864 = JCM 14565</name>
    <dbReference type="NCBI Taxonomy" id="1300350"/>
    <lineage>
        <taxon>Bacteria</taxon>
        <taxon>Pseudomonadati</taxon>
        <taxon>Pseudomonadota</taxon>
        <taxon>Alphaproteobacteria</taxon>
        <taxon>Rhodobacterales</taxon>
        <taxon>Roseobacteraceae</taxon>
        <taxon>Sulfitobacter</taxon>
    </lineage>
</organism>
<dbReference type="CDD" id="cd16936">
    <property type="entry name" value="HATPase_RsbW-like"/>
    <property type="match status" value="1"/>
</dbReference>
<gene>
    <name evidence="3" type="ORF">DSW25_00375</name>
</gene>
<proteinExistence type="predicted"/>
<dbReference type="RefSeq" id="WP_025058777.1">
    <property type="nucleotide sequence ID" value="NZ_JAMC01000001.1"/>
</dbReference>
<dbReference type="InterPro" id="IPR050267">
    <property type="entry name" value="Anti-sigma-factor_SerPK"/>
</dbReference>
<dbReference type="PANTHER" id="PTHR35526:SF3">
    <property type="entry name" value="ANTI-SIGMA-F FACTOR RSBW"/>
    <property type="match status" value="1"/>
</dbReference>
<comment type="caution">
    <text evidence="3">The sequence shown here is derived from an EMBL/GenBank/DDBJ whole genome shotgun (WGS) entry which is preliminary data.</text>
</comment>
<dbReference type="EMBL" id="JAMC01000001">
    <property type="protein sequence ID" value="KEJ90410.1"/>
    <property type="molecule type" value="Genomic_DNA"/>
</dbReference>
<dbReference type="Pfam" id="PF13581">
    <property type="entry name" value="HATPase_c_2"/>
    <property type="match status" value="1"/>
</dbReference>
<dbReference type="GO" id="GO:0004674">
    <property type="term" value="F:protein serine/threonine kinase activity"/>
    <property type="evidence" value="ECO:0007669"/>
    <property type="project" value="UniProtKB-KW"/>
</dbReference>
<evidence type="ECO:0000313" key="4">
    <source>
        <dbReference type="Proteomes" id="UP000027734"/>
    </source>
</evidence>
<sequence length="155" mass="16738">MPKHTLPFSFVVTLAGKEDAIRSGLAQTLAGLEPLGLNNDETTTVELVLAEALNNVVEHALASTNGETEIEIRTTHDDQGLLLVIVDQGVPMPTGTAPACREPELAVALDDMPEGGFGWFMIHTLTQEIDYKRVEDTNQLSLRLPVGLQPQTPTP</sequence>
<reference evidence="3 4" key="1">
    <citation type="submission" date="2014-01" db="EMBL/GenBank/DDBJ databases">
        <title>Sulfitobacter donghicola JCM 14565 Genome Sequencing.</title>
        <authorList>
            <person name="Lai Q."/>
            <person name="Hong Z."/>
        </authorList>
    </citation>
    <scope>NUCLEOTIDE SEQUENCE [LARGE SCALE GENOMIC DNA]</scope>
    <source>
        <strain evidence="3 4">JCM 14565</strain>
    </source>
</reference>
<keyword evidence="1" id="KW-0808">Transferase</keyword>
<dbReference type="OrthoDB" id="9792240at2"/>
<keyword evidence="4" id="KW-1185">Reference proteome</keyword>
<dbReference type="SUPFAM" id="SSF55874">
    <property type="entry name" value="ATPase domain of HSP90 chaperone/DNA topoisomerase II/histidine kinase"/>
    <property type="match status" value="1"/>
</dbReference>
<evidence type="ECO:0000256" key="1">
    <source>
        <dbReference type="ARBA" id="ARBA00022527"/>
    </source>
</evidence>
<dbReference type="AlphaFoldDB" id="A0A073ILE8"/>
<dbReference type="Proteomes" id="UP000027734">
    <property type="component" value="Unassembled WGS sequence"/>
</dbReference>
<evidence type="ECO:0000259" key="2">
    <source>
        <dbReference type="Pfam" id="PF13581"/>
    </source>
</evidence>
<dbReference type="eggNOG" id="COG2172">
    <property type="taxonomic scope" value="Bacteria"/>
</dbReference>
<accession>A0A073ILE8</accession>
<protein>
    <submittedName>
        <fullName evidence="3">Anti-sigma B factor</fullName>
    </submittedName>
</protein>
<dbReference type="InterPro" id="IPR036890">
    <property type="entry name" value="HATPase_C_sf"/>
</dbReference>
<keyword evidence="1" id="KW-0723">Serine/threonine-protein kinase</keyword>
<dbReference type="PANTHER" id="PTHR35526">
    <property type="entry name" value="ANTI-SIGMA-F FACTOR RSBW-RELATED"/>
    <property type="match status" value="1"/>
</dbReference>